<evidence type="ECO:0000313" key="1">
    <source>
        <dbReference type="EMBL" id="GGC28241.1"/>
    </source>
</evidence>
<comment type="caution">
    <text evidence="1">The sequence shown here is derived from an EMBL/GenBank/DDBJ whole genome shotgun (WGS) entry which is preliminary data.</text>
</comment>
<organism evidence="1 2">
    <name type="scientific">Parapedobacter defluvii</name>
    <dbReference type="NCBI Taxonomy" id="2045106"/>
    <lineage>
        <taxon>Bacteria</taxon>
        <taxon>Pseudomonadati</taxon>
        <taxon>Bacteroidota</taxon>
        <taxon>Sphingobacteriia</taxon>
        <taxon>Sphingobacteriales</taxon>
        <taxon>Sphingobacteriaceae</taxon>
        <taxon>Parapedobacter</taxon>
    </lineage>
</organism>
<dbReference type="Pfam" id="PF14052">
    <property type="entry name" value="Caps_assemb_Wzi"/>
    <property type="match status" value="1"/>
</dbReference>
<dbReference type="Gene3D" id="2.40.160.130">
    <property type="entry name" value="Capsule assembly protein Wzi"/>
    <property type="match status" value="1"/>
</dbReference>
<dbReference type="RefSeq" id="WP_188750210.1">
    <property type="nucleotide sequence ID" value="NZ_BMIK01000005.1"/>
</dbReference>
<dbReference type="EMBL" id="BMIK01000005">
    <property type="protein sequence ID" value="GGC28241.1"/>
    <property type="molecule type" value="Genomic_DNA"/>
</dbReference>
<keyword evidence="2" id="KW-1185">Reference proteome</keyword>
<protein>
    <recommendedName>
        <fullName evidence="3">Capsule assembly protein Wzi</fullName>
    </recommendedName>
</protein>
<sequence>MYSISRFAVVLLIVLAGLNDLSWAQVPLGNSVLEEQQRINQLKGILDPSISFAIRPLPASIGPMDENSQHILGGGHFANGEGKIKLMPVIWKQQINSTYRYGWNDGPMIPSVGYQTMISAGIYAEYKWFSIQLNPEFITAANKQNPGYRGGDQYMWSIWYDLNNHIDLPEYFGDGRYTKIFPGQSSLRFNYDPVSFGISTENIWWGPGRKNSLLMTNNAPGFVHLTLNTTRPILTRIGSFEGQLIAGKLPASGFVPAPLEEMQFKEEYYNPKPDDWRYISGIVLAYQPKWLSGLSIGLARSFIVYSENLGGGLKGYLPLFGPGSRNAYNAPEKIQSREDRMNRDVYSSIFARWVMPKGNAEIYFEYGRTDPPWDQRDLLVELDHSRAYVVGFRKLVPLNTHRGDMIQVEVEGTQMEKTRTRNVRNSPSWYTDYRVRHGYTNQGQVLGAGIGPGSNIQSIGISWLRGLKQLGVEVDRLTNNNDFFYKAYRDIRRPWVDLGVAAVGVWDFDRIAVSGKLRYSHSYNYLNELKDSSEGFWAFEHMDRSNWHFATSLMYRF</sequence>
<evidence type="ECO:0008006" key="3">
    <source>
        <dbReference type="Google" id="ProtNLM"/>
    </source>
</evidence>
<name>A0ABQ1LS59_9SPHI</name>
<evidence type="ECO:0000313" key="2">
    <source>
        <dbReference type="Proteomes" id="UP000597338"/>
    </source>
</evidence>
<dbReference type="InterPro" id="IPR038636">
    <property type="entry name" value="Wzi_sf"/>
</dbReference>
<gene>
    <name evidence="1" type="ORF">GCM10011386_20350</name>
</gene>
<reference evidence="2" key="1">
    <citation type="journal article" date="2019" name="Int. J. Syst. Evol. Microbiol.">
        <title>The Global Catalogue of Microorganisms (GCM) 10K type strain sequencing project: providing services to taxonomists for standard genome sequencing and annotation.</title>
        <authorList>
            <consortium name="The Broad Institute Genomics Platform"/>
            <consortium name="The Broad Institute Genome Sequencing Center for Infectious Disease"/>
            <person name="Wu L."/>
            <person name="Ma J."/>
        </authorList>
    </citation>
    <scope>NUCLEOTIDE SEQUENCE [LARGE SCALE GENOMIC DNA]</scope>
    <source>
        <strain evidence="2">CGMCC 1.15342</strain>
    </source>
</reference>
<proteinExistence type="predicted"/>
<accession>A0ABQ1LS59</accession>
<dbReference type="InterPro" id="IPR026950">
    <property type="entry name" value="Caps_assemb_Wzi"/>
</dbReference>
<dbReference type="Proteomes" id="UP000597338">
    <property type="component" value="Unassembled WGS sequence"/>
</dbReference>